<organism evidence="10 11">
    <name type="scientific">Cerina litoralis</name>
    <dbReference type="NCBI Taxonomy" id="2874477"/>
    <lineage>
        <taxon>Bacteria</taxon>
        <taxon>Pseudomonadati</taxon>
        <taxon>Bacteroidota</taxon>
        <taxon>Flavobacteriia</taxon>
        <taxon>Flavobacteriales</taxon>
        <taxon>Flavobacteriaceae</taxon>
        <taxon>Cerina</taxon>
    </lineage>
</organism>
<dbReference type="InterPro" id="IPR008969">
    <property type="entry name" value="CarboxyPept-like_regulatory"/>
</dbReference>
<comment type="caution">
    <text evidence="10">The sequence shown here is derived from an EMBL/GenBank/DDBJ whole genome shotgun (WGS) entry which is preliminary data.</text>
</comment>
<keyword evidence="11" id="KW-1185">Reference proteome</keyword>
<evidence type="ECO:0000256" key="3">
    <source>
        <dbReference type="ARBA" id="ARBA00022452"/>
    </source>
</evidence>
<keyword evidence="6 7" id="KW-0998">Cell outer membrane</keyword>
<comment type="similarity">
    <text evidence="7">Belongs to the TonB-dependent receptor family.</text>
</comment>
<evidence type="ECO:0000256" key="7">
    <source>
        <dbReference type="PROSITE-ProRule" id="PRU01360"/>
    </source>
</evidence>
<evidence type="ECO:0000256" key="4">
    <source>
        <dbReference type="ARBA" id="ARBA00022692"/>
    </source>
</evidence>
<dbReference type="SUPFAM" id="SSF49464">
    <property type="entry name" value="Carboxypeptidase regulatory domain-like"/>
    <property type="match status" value="1"/>
</dbReference>
<dbReference type="Proteomes" id="UP001200642">
    <property type="component" value="Unassembled WGS sequence"/>
</dbReference>
<dbReference type="Gene3D" id="2.40.170.20">
    <property type="entry name" value="TonB-dependent receptor, beta-barrel domain"/>
    <property type="match status" value="1"/>
</dbReference>
<evidence type="ECO:0000256" key="6">
    <source>
        <dbReference type="ARBA" id="ARBA00023237"/>
    </source>
</evidence>
<sequence length="1013" mass="112461">MKNNHVNTCIRKIAIPIFILAYSFYLPLFAHSPMGTLGISPPYEPIQQDYLIQGIVTDIDSPLPGVNILIKGTARGTLSDMEGAYGLRVSSTDTLVFSYVGYRTLTIAVHGLKKLDVILQSEATQLQEVEVNAGYYTVKDKERTGSISKINGKEIELQPIVSPLEALQGRMAGVEVIQQNGIPGSAPIIRIRGQNSLRSEGNYPLYIIDGVPIISTPVTGGSNMFSNGIDPLSSLNLANIESIEVLKDADATAIYGSRGANGVVLITTKKGKGYNRKTELEAHLYSGLGTVSNKMDLVNTQQYISIRKAALENDGREPNEIADYDLLLWNQNGYTDWQEVLFGGTSTISDFNVSASGGNSTTSFRLGGSFHNEGTVFPGDNGYQKVTGGLQLNHTSEDKRLNLDFTLNYGVDRIDVMANSSNLIRTAISLPPNAPHVYNEDGSLNWEDWTYSAWDNPLAAVLHRTSTDQGNSIIANLGLSIHLFKGLTFRTNMGYTNLQRDYKALLSKDQYSPEIREGANHIAVVTQRNRSSWILEPQLVYTKKIGKGTLDGLLGSTFQQNENKNLNVSGAGFVTESLMGDLSAAKAISVDNNDQIKYKYNAIFARLGYNFEHKYFINLTGRRDGSSRFGPNKRFANFWAIGGSWIFSEENFIKKHLPFLSFGKLRGSYGITGNDQIADYGYLDAYEATPGPNGLYPTQLTNPDYSWEENKKLEAAIELGFIEDRINLGLSWYRNRSSNQLVGFPLPTITGFSSVQANLPATVQNMGWEIELTSLNVNSNNFRWQTFFNLTVPNNKLLNFPNIDLTSYANTYRVGYPLNISLLYQYEGVDPETGLYRVMDVNEDGRYDYEDRTVIKNTGSRYFGGLNNNLTYKGLEFQFLLQFVKHEGYMNYMGLPGQKNTQTADFYKAWQNGNNPNIQKASETYNASIAHSLFFLSEQSLADASFIRLKTLGLSYALPEVPLQKIGLRSCKLFLQGQNLITLTGYNGFNVEFPGGNNIPALRTVTLGAQFNF</sequence>
<accession>A0AAE3JPX4</accession>
<dbReference type="InterPro" id="IPR036942">
    <property type="entry name" value="Beta-barrel_TonB_sf"/>
</dbReference>
<dbReference type="InterPro" id="IPR039426">
    <property type="entry name" value="TonB-dep_rcpt-like"/>
</dbReference>
<dbReference type="EMBL" id="JAIRBC010000036">
    <property type="protein sequence ID" value="MCG2462570.1"/>
    <property type="molecule type" value="Genomic_DNA"/>
</dbReference>
<evidence type="ECO:0000256" key="2">
    <source>
        <dbReference type="ARBA" id="ARBA00022448"/>
    </source>
</evidence>
<keyword evidence="4 7" id="KW-0812">Transmembrane</keyword>
<dbReference type="GO" id="GO:0009279">
    <property type="term" value="C:cell outer membrane"/>
    <property type="evidence" value="ECO:0007669"/>
    <property type="project" value="UniProtKB-SubCell"/>
</dbReference>
<keyword evidence="8" id="KW-1133">Transmembrane helix</keyword>
<dbReference type="InterPro" id="IPR037066">
    <property type="entry name" value="Plug_dom_sf"/>
</dbReference>
<comment type="subcellular location">
    <subcellularLocation>
        <location evidence="1 7">Cell outer membrane</location>
        <topology evidence="1 7">Multi-pass membrane protein</topology>
    </subcellularLocation>
</comment>
<dbReference type="InterPro" id="IPR023997">
    <property type="entry name" value="TonB-dep_OMP_SusC/RagA_CS"/>
</dbReference>
<dbReference type="Pfam" id="PF07715">
    <property type="entry name" value="Plug"/>
    <property type="match status" value="1"/>
</dbReference>
<name>A0AAE3JPX4_9FLAO</name>
<keyword evidence="5 7" id="KW-0472">Membrane</keyword>
<dbReference type="NCBIfam" id="TIGR04057">
    <property type="entry name" value="SusC_RagA_signa"/>
    <property type="match status" value="1"/>
</dbReference>
<evidence type="ECO:0000259" key="9">
    <source>
        <dbReference type="Pfam" id="PF07715"/>
    </source>
</evidence>
<gene>
    <name evidence="10" type="ORF">K8352_17545</name>
</gene>
<protein>
    <submittedName>
        <fullName evidence="10">SusC/RagA family TonB-linked outer membrane protein</fullName>
    </submittedName>
</protein>
<evidence type="ECO:0000256" key="1">
    <source>
        <dbReference type="ARBA" id="ARBA00004571"/>
    </source>
</evidence>
<evidence type="ECO:0000313" key="11">
    <source>
        <dbReference type="Proteomes" id="UP001200642"/>
    </source>
</evidence>
<dbReference type="AlphaFoldDB" id="A0AAE3JPX4"/>
<dbReference type="PROSITE" id="PS52016">
    <property type="entry name" value="TONB_DEPENDENT_REC_3"/>
    <property type="match status" value="1"/>
</dbReference>
<dbReference type="Gene3D" id="2.170.130.10">
    <property type="entry name" value="TonB-dependent receptor, plug domain"/>
    <property type="match status" value="1"/>
</dbReference>
<reference evidence="10" key="1">
    <citation type="submission" date="2023-02" db="EMBL/GenBank/DDBJ databases">
        <title>Genome of Flavobacteriaceae gen. nov. sp. strain F89.</title>
        <authorList>
            <person name="Wang Y."/>
        </authorList>
    </citation>
    <scope>NUCLEOTIDE SEQUENCE</scope>
    <source>
        <strain evidence="10">F89</strain>
    </source>
</reference>
<dbReference type="SUPFAM" id="SSF56935">
    <property type="entry name" value="Porins"/>
    <property type="match status" value="1"/>
</dbReference>
<keyword evidence="2 7" id="KW-0813">Transport</keyword>
<evidence type="ECO:0000256" key="8">
    <source>
        <dbReference type="SAM" id="Phobius"/>
    </source>
</evidence>
<feature type="transmembrane region" description="Helical" evidence="8">
    <location>
        <begin position="12"/>
        <end position="30"/>
    </location>
</feature>
<dbReference type="NCBIfam" id="TIGR04056">
    <property type="entry name" value="OMP_RagA_SusC"/>
    <property type="match status" value="1"/>
</dbReference>
<dbReference type="InterPro" id="IPR023996">
    <property type="entry name" value="TonB-dep_OMP_SusC/RagA"/>
</dbReference>
<evidence type="ECO:0000256" key="5">
    <source>
        <dbReference type="ARBA" id="ARBA00023136"/>
    </source>
</evidence>
<dbReference type="Pfam" id="PF13715">
    <property type="entry name" value="CarbopepD_reg_2"/>
    <property type="match status" value="1"/>
</dbReference>
<keyword evidence="3 7" id="KW-1134">Transmembrane beta strand</keyword>
<evidence type="ECO:0000313" key="10">
    <source>
        <dbReference type="EMBL" id="MCG2462570.1"/>
    </source>
</evidence>
<proteinExistence type="inferred from homology"/>
<dbReference type="RefSeq" id="WP_317903705.1">
    <property type="nucleotide sequence ID" value="NZ_JAIRBC010000036.1"/>
</dbReference>
<feature type="domain" description="TonB-dependent receptor plug" evidence="9">
    <location>
        <begin position="141"/>
        <end position="263"/>
    </location>
</feature>
<dbReference type="InterPro" id="IPR012910">
    <property type="entry name" value="Plug_dom"/>
</dbReference>